<evidence type="ECO:0008006" key="8">
    <source>
        <dbReference type="Google" id="ProtNLM"/>
    </source>
</evidence>
<protein>
    <recommendedName>
        <fullName evidence="8">DoxX family protein</fullName>
    </recommendedName>
</protein>
<evidence type="ECO:0000313" key="6">
    <source>
        <dbReference type="EMBL" id="GHC48772.1"/>
    </source>
</evidence>
<keyword evidence="3 5" id="KW-1133">Transmembrane helix</keyword>
<gene>
    <name evidence="6" type="ORF">GCM10007315_08540</name>
</gene>
<evidence type="ECO:0000256" key="2">
    <source>
        <dbReference type="ARBA" id="ARBA00022692"/>
    </source>
</evidence>
<evidence type="ECO:0000256" key="5">
    <source>
        <dbReference type="SAM" id="Phobius"/>
    </source>
</evidence>
<comment type="caution">
    <text evidence="6">The sequence shown here is derived from an EMBL/GenBank/DDBJ whole genome shotgun (WGS) entry which is preliminary data.</text>
</comment>
<evidence type="ECO:0000313" key="7">
    <source>
        <dbReference type="Proteomes" id="UP000638981"/>
    </source>
</evidence>
<feature type="transmembrane region" description="Helical" evidence="5">
    <location>
        <begin position="12"/>
        <end position="34"/>
    </location>
</feature>
<sequence>MIGKVIPWANQAGLAILPTLARIIFAAVLLFYFWNAALTKIGPGPFGLLSPSVAAYAQIFPKTMESLGYDISQLGLFHWAVAVAGTLAEFMLPALIVLGLLTRLAALGMVSFVMMQSWVDVHGHGVSAETIGAWFDGPSDGTILDQRALWMLLFAVLILLGPGPLSVDRLVFGRRVSGVSKGQSIPA</sequence>
<keyword evidence="7" id="KW-1185">Reference proteome</keyword>
<dbReference type="AlphaFoldDB" id="A0A918WHR2"/>
<dbReference type="Proteomes" id="UP000638981">
    <property type="component" value="Unassembled WGS sequence"/>
</dbReference>
<dbReference type="GO" id="GO:0016020">
    <property type="term" value="C:membrane"/>
    <property type="evidence" value="ECO:0007669"/>
    <property type="project" value="UniProtKB-SubCell"/>
</dbReference>
<organism evidence="6 7">
    <name type="scientific">Neogemmobacter tilapiae</name>
    <dbReference type="NCBI Taxonomy" id="875041"/>
    <lineage>
        <taxon>Bacteria</taxon>
        <taxon>Pseudomonadati</taxon>
        <taxon>Pseudomonadota</taxon>
        <taxon>Alphaproteobacteria</taxon>
        <taxon>Rhodobacterales</taxon>
        <taxon>Paracoccaceae</taxon>
        <taxon>Neogemmobacter</taxon>
    </lineage>
</organism>
<reference evidence="6" key="2">
    <citation type="submission" date="2020-09" db="EMBL/GenBank/DDBJ databases">
        <authorList>
            <person name="Sun Q."/>
            <person name="Kim S."/>
        </authorList>
    </citation>
    <scope>NUCLEOTIDE SEQUENCE</scope>
    <source>
        <strain evidence="6">KCTC 23310</strain>
    </source>
</reference>
<dbReference type="RefSeq" id="WP_189410382.1">
    <property type="nucleotide sequence ID" value="NZ_BMYJ01000002.1"/>
</dbReference>
<feature type="transmembrane region" description="Helical" evidence="5">
    <location>
        <begin position="71"/>
        <end position="88"/>
    </location>
</feature>
<keyword evidence="4 5" id="KW-0472">Membrane</keyword>
<dbReference type="Pfam" id="PF07681">
    <property type="entry name" value="DoxX"/>
    <property type="match status" value="1"/>
</dbReference>
<evidence type="ECO:0000256" key="1">
    <source>
        <dbReference type="ARBA" id="ARBA00004141"/>
    </source>
</evidence>
<feature type="transmembrane region" description="Helical" evidence="5">
    <location>
        <begin position="148"/>
        <end position="167"/>
    </location>
</feature>
<evidence type="ECO:0000256" key="3">
    <source>
        <dbReference type="ARBA" id="ARBA00022989"/>
    </source>
</evidence>
<proteinExistence type="predicted"/>
<dbReference type="InterPro" id="IPR032808">
    <property type="entry name" value="DoxX"/>
</dbReference>
<reference evidence="6" key="1">
    <citation type="journal article" date="2014" name="Int. J. Syst. Evol. Microbiol.">
        <title>Complete genome sequence of Corynebacterium casei LMG S-19264T (=DSM 44701T), isolated from a smear-ripened cheese.</title>
        <authorList>
            <consortium name="US DOE Joint Genome Institute (JGI-PGF)"/>
            <person name="Walter F."/>
            <person name="Albersmeier A."/>
            <person name="Kalinowski J."/>
            <person name="Ruckert C."/>
        </authorList>
    </citation>
    <scope>NUCLEOTIDE SEQUENCE</scope>
    <source>
        <strain evidence="6">KCTC 23310</strain>
    </source>
</reference>
<feature type="transmembrane region" description="Helical" evidence="5">
    <location>
        <begin position="95"/>
        <end position="115"/>
    </location>
</feature>
<comment type="subcellular location">
    <subcellularLocation>
        <location evidence="1">Membrane</location>
        <topology evidence="1">Multi-pass membrane protein</topology>
    </subcellularLocation>
</comment>
<dbReference type="EMBL" id="BMYJ01000002">
    <property type="protein sequence ID" value="GHC48772.1"/>
    <property type="molecule type" value="Genomic_DNA"/>
</dbReference>
<accession>A0A918WHR2</accession>
<evidence type="ECO:0000256" key="4">
    <source>
        <dbReference type="ARBA" id="ARBA00023136"/>
    </source>
</evidence>
<keyword evidence="2 5" id="KW-0812">Transmembrane</keyword>
<name>A0A918WHR2_9RHOB</name>